<evidence type="ECO:0008006" key="3">
    <source>
        <dbReference type="Google" id="ProtNLM"/>
    </source>
</evidence>
<sequence length="134" mass="14673">MRKSIRHYLIAICTLLSLIGQGVLANGYTMIMPNDMKMNQQMITNVMSNDMQNRSDCHSMMQDQTDIATSSSHCCDNAGSCTNDCNHCFTITFTGTVFSTDITVSPSPENTAVKLPIAQLFSIDGSPAFRPPIV</sequence>
<proteinExistence type="predicted"/>
<organism evidence="1 2">
    <name type="scientific">Shewanella ulleungensis</name>
    <dbReference type="NCBI Taxonomy" id="2282699"/>
    <lineage>
        <taxon>Bacteria</taxon>
        <taxon>Pseudomonadati</taxon>
        <taxon>Pseudomonadota</taxon>
        <taxon>Gammaproteobacteria</taxon>
        <taxon>Alteromonadales</taxon>
        <taxon>Shewanellaceae</taxon>
        <taxon>Shewanella</taxon>
    </lineage>
</organism>
<comment type="caution">
    <text evidence="1">The sequence shown here is derived from an EMBL/GenBank/DDBJ whole genome shotgun (WGS) entry which is preliminary data.</text>
</comment>
<reference evidence="2" key="1">
    <citation type="journal article" date="2019" name="Int. J. Syst. Evol. Microbiol.">
        <title>The Global Catalogue of Microorganisms (GCM) 10K type strain sequencing project: providing services to taxonomists for standard genome sequencing and annotation.</title>
        <authorList>
            <consortium name="The Broad Institute Genomics Platform"/>
            <consortium name="The Broad Institute Genome Sequencing Center for Infectious Disease"/>
            <person name="Wu L."/>
            <person name="Ma J."/>
        </authorList>
    </citation>
    <scope>NUCLEOTIDE SEQUENCE [LARGE SCALE GENOMIC DNA]</scope>
    <source>
        <strain evidence="2">JCM 32305</strain>
    </source>
</reference>
<name>A0ABQ2QRW1_9GAMM</name>
<dbReference type="RefSeq" id="WP_188957604.1">
    <property type="nucleotide sequence ID" value="NZ_BMQW01000008.1"/>
</dbReference>
<gene>
    <name evidence="1" type="ORF">GCM10009410_29910</name>
</gene>
<accession>A0ABQ2QRW1</accession>
<evidence type="ECO:0000313" key="2">
    <source>
        <dbReference type="Proteomes" id="UP000654004"/>
    </source>
</evidence>
<evidence type="ECO:0000313" key="1">
    <source>
        <dbReference type="EMBL" id="GGP93917.1"/>
    </source>
</evidence>
<protein>
    <recommendedName>
        <fullName evidence="3">DUF2946 domain-containing protein</fullName>
    </recommendedName>
</protein>
<dbReference type="Proteomes" id="UP000654004">
    <property type="component" value="Unassembled WGS sequence"/>
</dbReference>
<keyword evidence="2" id="KW-1185">Reference proteome</keyword>
<dbReference type="EMBL" id="BMQW01000008">
    <property type="protein sequence ID" value="GGP93917.1"/>
    <property type="molecule type" value="Genomic_DNA"/>
</dbReference>